<dbReference type="Gramene" id="AET6Gv20574900.1">
    <property type="protein sequence ID" value="AET6Gv20574900.1"/>
    <property type="gene ID" value="AET6Gv20574900"/>
</dbReference>
<reference evidence="2" key="5">
    <citation type="journal article" date="2021" name="G3 (Bethesda)">
        <title>Aegilops tauschii genome assembly Aet v5.0 features greater sequence contiguity and improved annotation.</title>
        <authorList>
            <person name="Wang L."/>
            <person name="Zhu T."/>
            <person name="Rodriguez J.C."/>
            <person name="Deal K.R."/>
            <person name="Dubcovsky J."/>
            <person name="McGuire P.E."/>
            <person name="Lux T."/>
            <person name="Spannagl M."/>
            <person name="Mayer K.F.X."/>
            <person name="Baldrich P."/>
            <person name="Meyers B.C."/>
            <person name="Huo N."/>
            <person name="Gu Y.Q."/>
            <person name="Zhou H."/>
            <person name="Devos K.M."/>
            <person name="Bennetzen J.L."/>
            <person name="Unver T."/>
            <person name="Budak H."/>
            <person name="Gulick P.J."/>
            <person name="Galiba G."/>
            <person name="Kalapos B."/>
            <person name="Nelson D.R."/>
            <person name="Li P."/>
            <person name="You F.M."/>
            <person name="Luo M.C."/>
            <person name="Dvorak J."/>
        </authorList>
    </citation>
    <scope>NUCLEOTIDE SEQUENCE [LARGE SCALE GENOMIC DNA]</scope>
    <source>
        <strain evidence="2">cv. AL8/78</strain>
    </source>
</reference>
<evidence type="ECO:0000313" key="3">
    <source>
        <dbReference type="Proteomes" id="UP000015105"/>
    </source>
</evidence>
<reference evidence="2" key="3">
    <citation type="journal article" date="2017" name="Nature">
        <title>Genome sequence of the progenitor of the wheat D genome Aegilops tauschii.</title>
        <authorList>
            <person name="Luo M.C."/>
            <person name="Gu Y.Q."/>
            <person name="Puiu D."/>
            <person name="Wang H."/>
            <person name="Twardziok S.O."/>
            <person name="Deal K.R."/>
            <person name="Huo N."/>
            <person name="Zhu T."/>
            <person name="Wang L."/>
            <person name="Wang Y."/>
            <person name="McGuire P.E."/>
            <person name="Liu S."/>
            <person name="Long H."/>
            <person name="Ramasamy R.K."/>
            <person name="Rodriguez J.C."/>
            <person name="Van S.L."/>
            <person name="Yuan L."/>
            <person name="Wang Z."/>
            <person name="Xia Z."/>
            <person name="Xiao L."/>
            <person name="Anderson O.D."/>
            <person name="Ouyang S."/>
            <person name="Liang Y."/>
            <person name="Zimin A.V."/>
            <person name="Pertea G."/>
            <person name="Qi P."/>
            <person name="Bennetzen J.L."/>
            <person name="Dai X."/>
            <person name="Dawson M.W."/>
            <person name="Muller H.G."/>
            <person name="Kugler K."/>
            <person name="Rivarola-Duarte L."/>
            <person name="Spannagl M."/>
            <person name="Mayer K.F.X."/>
            <person name="Lu F.H."/>
            <person name="Bevan M.W."/>
            <person name="Leroy P."/>
            <person name="Li P."/>
            <person name="You F.M."/>
            <person name="Sun Q."/>
            <person name="Liu Z."/>
            <person name="Lyons E."/>
            <person name="Wicker T."/>
            <person name="Salzberg S.L."/>
            <person name="Devos K.M."/>
            <person name="Dvorak J."/>
        </authorList>
    </citation>
    <scope>NUCLEOTIDE SEQUENCE [LARGE SCALE GENOMIC DNA]</scope>
    <source>
        <strain evidence="2">cv. AL8/78</strain>
    </source>
</reference>
<dbReference type="EnsemblPlants" id="AET6Gv20574900.1">
    <property type="protein sequence ID" value="AET6Gv20574900.1"/>
    <property type="gene ID" value="AET6Gv20574900"/>
</dbReference>
<protein>
    <submittedName>
        <fullName evidence="2">Uncharacterized protein</fullName>
    </submittedName>
</protein>
<dbReference type="AlphaFoldDB" id="A0A453P1Z7"/>
<reference evidence="3" key="1">
    <citation type="journal article" date="2014" name="Science">
        <title>Ancient hybridizations among the ancestral genomes of bread wheat.</title>
        <authorList>
            <consortium name="International Wheat Genome Sequencing Consortium,"/>
            <person name="Marcussen T."/>
            <person name="Sandve S.R."/>
            <person name="Heier L."/>
            <person name="Spannagl M."/>
            <person name="Pfeifer M."/>
            <person name="Jakobsen K.S."/>
            <person name="Wulff B.B."/>
            <person name="Steuernagel B."/>
            <person name="Mayer K.F."/>
            <person name="Olsen O.A."/>
        </authorList>
    </citation>
    <scope>NUCLEOTIDE SEQUENCE [LARGE SCALE GENOMIC DNA]</scope>
    <source>
        <strain evidence="3">cv. AL8/78</strain>
    </source>
</reference>
<reference evidence="3" key="2">
    <citation type="journal article" date="2017" name="Nat. Plants">
        <title>The Aegilops tauschii genome reveals multiple impacts of transposons.</title>
        <authorList>
            <person name="Zhao G."/>
            <person name="Zou C."/>
            <person name="Li K."/>
            <person name="Wang K."/>
            <person name="Li T."/>
            <person name="Gao L."/>
            <person name="Zhang X."/>
            <person name="Wang H."/>
            <person name="Yang Z."/>
            <person name="Liu X."/>
            <person name="Jiang W."/>
            <person name="Mao L."/>
            <person name="Kong X."/>
            <person name="Jiao Y."/>
            <person name="Jia J."/>
        </authorList>
    </citation>
    <scope>NUCLEOTIDE SEQUENCE [LARGE SCALE GENOMIC DNA]</scope>
    <source>
        <strain evidence="3">cv. AL8/78</strain>
    </source>
</reference>
<organism evidence="2 3">
    <name type="scientific">Aegilops tauschii subsp. strangulata</name>
    <name type="common">Goatgrass</name>
    <dbReference type="NCBI Taxonomy" id="200361"/>
    <lineage>
        <taxon>Eukaryota</taxon>
        <taxon>Viridiplantae</taxon>
        <taxon>Streptophyta</taxon>
        <taxon>Embryophyta</taxon>
        <taxon>Tracheophyta</taxon>
        <taxon>Spermatophyta</taxon>
        <taxon>Magnoliopsida</taxon>
        <taxon>Liliopsida</taxon>
        <taxon>Poales</taxon>
        <taxon>Poaceae</taxon>
        <taxon>BOP clade</taxon>
        <taxon>Pooideae</taxon>
        <taxon>Triticodae</taxon>
        <taxon>Triticeae</taxon>
        <taxon>Triticinae</taxon>
        <taxon>Aegilops</taxon>
    </lineage>
</organism>
<proteinExistence type="predicted"/>
<reference evidence="2" key="4">
    <citation type="submission" date="2019-03" db="UniProtKB">
        <authorList>
            <consortium name="EnsemblPlants"/>
        </authorList>
    </citation>
    <scope>IDENTIFICATION</scope>
</reference>
<name>A0A453P1Z7_AEGTS</name>
<feature type="region of interest" description="Disordered" evidence="1">
    <location>
        <begin position="47"/>
        <end position="68"/>
    </location>
</feature>
<evidence type="ECO:0000313" key="2">
    <source>
        <dbReference type="EnsemblPlants" id="AET6Gv20574900.1"/>
    </source>
</evidence>
<sequence>KEKPNRPNRRHNPMPTGALSSGACLIHLSPKFTPVIFPTRSQTLADLAGGGLSDYGDGGGGPPAQESP</sequence>
<keyword evidence="3" id="KW-1185">Reference proteome</keyword>
<accession>A0A453P1Z7</accession>
<evidence type="ECO:0000256" key="1">
    <source>
        <dbReference type="SAM" id="MobiDB-lite"/>
    </source>
</evidence>
<feature type="compositionally biased region" description="Gly residues" evidence="1">
    <location>
        <begin position="48"/>
        <end position="62"/>
    </location>
</feature>
<dbReference type="Proteomes" id="UP000015105">
    <property type="component" value="Chromosome 6D"/>
</dbReference>